<organism evidence="2 3">
    <name type="scientific">Agaricus bisporus var. burnettii</name>
    <dbReference type="NCBI Taxonomy" id="192524"/>
    <lineage>
        <taxon>Eukaryota</taxon>
        <taxon>Fungi</taxon>
        <taxon>Dikarya</taxon>
        <taxon>Basidiomycota</taxon>
        <taxon>Agaricomycotina</taxon>
        <taxon>Agaricomycetes</taxon>
        <taxon>Agaricomycetidae</taxon>
        <taxon>Agaricales</taxon>
        <taxon>Agaricineae</taxon>
        <taxon>Agaricaceae</taxon>
        <taxon>Agaricus</taxon>
    </lineage>
</organism>
<proteinExistence type="predicted"/>
<gene>
    <name evidence="2" type="ORF">Agabi119p4_406</name>
</gene>
<evidence type="ECO:0000313" key="2">
    <source>
        <dbReference type="EMBL" id="KAF7784241.1"/>
    </source>
</evidence>
<dbReference type="Proteomes" id="UP000629468">
    <property type="component" value="Unassembled WGS sequence"/>
</dbReference>
<comment type="caution">
    <text evidence="2">The sequence shown here is derived from an EMBL/GenBank/DDBJ whole genome shotgun (WGS) entry which is preliminary data.</text>
</comment>
<evidence type="ECO:0000313" key="3">
    <source>
        <dbReference type="Proteomes" id="UP000629468"/>
    </source>
</evidence>
<dbReference type="AlphaFoldDB" id="A0A8H7KKW9"/>
<accession>A0A8H7KKW9</accession>
<sequence>MTLDKSTQNGTPDPAIQLTSSKQDLLELASSLAQRADDLPDTSMPLVAELAESIAVTDNIAKGVEERLDAIIENLDSLLSALEEDSENQQHIQPSAVGNGEGDKQSSN</sequence>
<protein>
    <submittedName>
        <fullName evidence="2">Uncharacterized protein</fullName>
    </submittedName>
</protein>
<dbReference type="EMBL" id="JABXXO010000001">
    <property type="protein sequence ID" value="KAF7784241.1"/>
    <property type="molecule type" value="Genomic_DNA"/>
</dbReference>
<feature type="region of interest" description="Disordered" evidence="1">
    <location>
        <begin position="84"/>
        <end position="108"/>
    </location>
</feature>
<evidence type="ECO:0000256" key="1">
    <source>
        <dbReference type="SAM" id="MobiDB-lite"/>
    </source>
</evidence>
<name>A0A8H7KKW9_AGABI</name>
<reference evidence="2 3" key="1">
    <citation type="journal article" name="Sci. Rep.">
        <title>Telomere-to-telomere assembled and centromere annotated genomes of the two main subspecies of the button mushroom Agaricus bisporus reveal especially polymorphic chromosome ends.</title>
        <authorList>
            <person name="Sonnenberg A.S.M."/>
            <person name="Sedaghat-Telgerd N."/>
            <person name="Lavrijssen B."/>
            <person name="Ohm R.A."/>
            <person name="Hendrickx P.M."/>
            <person name="Scholtmeijer K."/>
            <person name="Baars J.J.P."/>
            <person name="van Peer A."/>
        </authorList>
    </citation>
    <scope>NUCLEOTIDE SEQUENCE [LARGE SCALE GENOMIC DNA]</scope>
    <source>
        <strain evidence="2 3">H119_p4</strain>
    </source>
</reference>